<dbReference type="InterPro" id="IPR032486">
    <property type="entry name" value="JIP_LZII"/>
</dbReference>
<dbReference type="EMBL" id="JAMKFB020000016">
    <property type="protein sequence ID" value="KAL0172697.1"/>
    <property type="molecule type" value="Genomic_DNA"/>
</dbReference>
<dbReference type="AlphaFoldDB" id="A0ABD0PF59"/>
<comment type="caution">
    <text evidence="3">The sequence shown here is derived from an EMBL/GenBank/DDBJ whole genome shotgun (WGS) entry which is preliminary data.</text>
</comment>
<evidence type="ECO:0000313" key="4">
    <source>
        <dbReference type="Proteomes" id="UP001529510"/>
    </source>
</evidence>
<dbReference type="Gene3D" id="1.20.5.1000">
    <property type="entry name" value="arf6 gtpase in complex with a specific effector, jip4"/>
    <property type="match status" value="1"/>
</dbReference>
<feature type="non-terminal residue" evidence="3">
    <location>
        <position position="1"/>
    </location>
</feature>
<accession>A0ABD0PF59</accession>
<dbReference type="Pfam" id="PF16471">
    <property type="entry name" value="JIP_LZII"/>
    <property type="match status" value="1"/>
</dbReference>
<protein>
    <recommendedName>
        <fullName evidence="2">JNK-interacting protein leucine zipper II domain-containing protein</fullName>
    </recommendedName>
</protein>
<dbReference type="InterPro" id="IPR036149">
    <property type="entry name" value="APC_N_sf"/>
</dbReference>
<dbReference type="Proteomes" id="UP001529510">
    <property type="component" value="Unassembled WGS sequence"/>
</dbReference>
<keyword evidence="1" id="KW-0175">Coiled coil</keyword>
<name>A0ABD0PF59_CIRMR</name>
<evidence type="ECO:0000256" key="1">
    <source>
        <dbReference type="SAM" id="Coils"/>
    </source>
</evidence>
<keyword evidence="4" id="KW-1185">Reference proteome</keyword>
<feature type="domain" description="JNK-interacting protein leucine zipper II" evidence="2">
    <location>
        <begin position="3"/>
        <end position="50"/>
    </location>
</feature>
<evidence type="ECO:0000313" key="3">
    <source>
        <dbReference type="EMBL" id="KAL0172697.1"/>
    </source>
</evidence>
<reference evidence="3 4" key="1">
    <citation type="submission" date="2024-05" db="EMBL/GenBank/DDBJ databases">
        <title>Genome sequencing and assembly of Indian major carp, Cirrhinus mrigala (Hamilton, 1822).</title>
        <authorList>
            <person name="Mohindra V."/>
            <person name="Chowdhury L.M."/>
            <person name="Lal K."/>
            <person name="Jena J.K."/>
        </authorList>
    </citation>
    <scope>NUCLEOTIDE SEQUENCE [LARGE SCALE GENOMIC DNA]</scope>
    <source>
        <strain evidence="3">CM1030</strain>
        <tissue evidence="3">Blood</tissue>
    </source>
</reference>
<evidence type="ECO:0000259" key="2">
    <source>
        <dbReference type="Pfam" id="PF16471"/>
    </source>
</evidence>
<feature type="non-terminal residue" evidence="3">
    <location>
        <position position="51"/>
    </location>
</feature>
<sequence>EMVDTARKALISRVEELTSERSALNMELDSCRETISRLEGKTKEMEDEIKR</sequence>
<proteinExistence type="predicted"/>
<dbReference type="SUPFAM" id="SSF58050">
    <property type="entry name" value="N-terminal coiled coil domain from apc"/>
    <property type="match status" value="1"/>
</dbReference>
<feature type="coiled-coil region" evidence="1">
    <location>
        <begin position="7"/>
        <end position="48"/>
    </location>
</feature>
<organism evidence="3 4">
    <name type="scientific">Cirrhinus mrigala</name>
    <name type="common">Mrigala</name>
    <dbReference type="NCBI Taxonomy" id="683832"/>
    <lineage>
        <taxon>Eukaryota</taxon>
        <taxon>Metazoa</taxon>
        <taxon>Chordata</taxon>
        <taxon>Craniata</taxon>
        <taxon>Vertebrata</taxon>
        <taxon>Euteleostomi</taxon>
        <taxon>Actinopterygii</taxon>
        <taxon>Neopterygii</taxon>
        <taxon>Teleostei</taxon>
        <taxon>Ostariophysi</taxon>
        <taxon>Cypriniformes</taxon>
        <taxon>Cyprinidae</taxon>
        <taxon>Labeoninae</taxon>
        <taxon>Labeonini</taxon>
        <taxon>Cirrhinus</taxon>
    </lineage>
</organism>
<gene>
    <name evidence="3" type="ORF">M9458_033008</name>
</gene>